<keyword evidence="1" id="KW-0812">Transmembrane</keyword>
<keyword evidence="3" id="KW-1185">Reference proteome</keyword>
<organism evidence="2 3">
    <name type="scientific">Arenibacter nanhaiticus</name>
    <dbReference type="NCBI Taxonomy" id="558155"/>
    <lineage>
        <taxon>Bacteria</taxon>
        <taxon>Pseudomonadati</taxon>
        <taxon>Bacteroidota</taxon>
        <taxon>Flavobacteriia</taxon>
        <taxon>Flavobacteriales</taxon>
        <taxon>Flavobacteriaceae</taxon>
        <taxon>Arenibacter</taxon>
    </lineage>
</organism>
<feature type="transmembrane region" description="Helical" evidence="1">
    <location>
        <begin position="34"/>
        <end position="57"/>
    </location>
</feature>
<protein>
    <submittedName>
        <fullName evidence="2">Uncharacterized protein</fullName>
    </submittedName>
</protein>
<evidence type="ECO:0000256" key="1">
    <source>
        <dbReference type="SAM" id="Phobius"/>
    </source>
</evidence>
<name>A0A1M6KAD5_9FLAO</name>
<dbReference type="Proteomes" id="UP000184231">
    <property type="component" value="Unassembled WGS sequence"/>
</dbReference>
<gene>
    <name evidence="2" type="ORF">SAMN04487911_1257</name>
</gene>
<sequence length="320" mass="31846">MKYTDANGEFFWFAVIAGAVIGAVAQAVKPGTNFGTIVGGGLIGAVAGMVGAGGGFFSSGMSASMGFWGGAASGSAGGFAGGFVGSTGTSWMNGANFGEGLGSGLTAGVIGGVTGGLANGISSGFKANKAGLDFFNGKERAIVQPNNTINSGAVVSNSRPIPRVYAEGDYLDWTGTVAGPDGGSVFRTGTANVEYTFRVSDTSIDWGTTLRVNGSEIEIMLQNVGDGMAVAGYGLTLTGAGAGFGVPIAGIGSGVSFSGSILESAANANWSKGGITIGAFGVDLGTDILIKRIPGSTLSTQILLQNKSLKINLIEKFINN</sequence>
<reference evidence="2 3" key="1">
    <citation type="submission" date="2016-11" db="EMBL/GenBank/DDBJ databases">
        <authorList>
            <person name="Jaros S."/>
            <person name="Januszkiewicz K."/>
            <person name="Wedrychowicz H."/>
        </authorList>
    </citation>
    <scope>NUCLEOTIDE SEQUENCE [LARGE SCALE GENOMIC DNA]</scope>
    <source>
        <strain evidence="2 3">CGMCC 1.8863</strain>
    </source>
</reference>
<proteinExistence type="predicted"/>
<dbReference type="OrthoDB" id="6225685at2"/>
<evidence type="ECO:0000313" key="2">
    <source>
        <dbReference type="EMBL" id="SHJ55941.1"/>
    </source>
</evidence>
<keyword evidence="1" id="KW-1133">Transmembrane helix</keyword>
<keyword evidence="1" id="KW-0472">Membrane</keyword>
<feature type="transmembrane region" description="Helical" evidence="1">
    <location>
        <begin position="10"/>
        <end position="28"/>
    </location>
</feature>
<dbReference type="EMBL" id="FQYX01000025">
    <property type="protein sequence ID" value="SHJ55941.1"/>
    <property type="molecule type" value="Genomic_DNA"/>
</dbReference>
<dbReference type="AlphaFoldDB" id="A0A1M6KAD5"/>
<accession>A0A1M6KAD5</accession>
<dbReference type="RefSeq" id="WP_072765333.1">
    <property type="nucleotide sequence ID" value="NZ_FQYX01000025.1"/>
</dbReference>
<evidence type="ECO:0000313" key="3">
    <source>
        <dbReference type="Proteomes" id="UP000184231"/>
    </source>
</evidence>